<organism evidence="5 6">
    <name type="scientific">Bosea caraganae</name>
    <dbReference type="NCBI Taxonomy" id="2763117"/>
    <lineage>
        <taxon>Bacteria</taxon>
        <taxon>Pseudomonadati</taxon>
        <taxon>Pseudomonadota</taxon>
        <taxon>Alphaproteobacteria</taxon>
        <taxon>Hyphomicrobiales</taxon>
        <taxon>Boseaceae</taxon>
        <taxon>Bosea</taxon>
    </lineage>
</organism>
<gene>
    <name evidence="5" type="ORF">DWE98_27315</name>
</gene>
<dbReference type="Proteomes" id="UP000255207">
    <property type="component" value="Unassembled WGS sequence"/>
</dbReference>
<proteinExistence type="inferred from homology"/>
<reference evidence="6" key="1">
    <citation type="submission" date="2018-07" db="EMBL/GenBank/DDBJ databases">
        <authorList>
            <person name="Safronova V.I."/>
            <person name="Chirak E.R."/>
            <person name="Sazanova A.L."/>
        </authorList>
    </citation>
    <scope>NUCLEOTIDE SEQUENCE [LARGE SCALE GENOMIC DNA]</scope>
    <source>
        <strain evidence="6">RCAM04685</strain>
    </source>
</reference>
<dbReference type="PROSITE" id="PS01040">
    <property type="entry name" value="SBP_BACTERIAL_5"/>
    <property type="match status" value="1"/>
</dbReference>
<dbReference type="GO" id="GO:1904680">
    <property type="term" value="F:peptide transmembrane transporter activity"/>
    <property type="evidence" value="ECO:0007669"/>
    <property type="project" value="TreeGrafter"/>
</dbReference>
<name>A0A370KY97_9HYPH</name>
<comment type="similarity">
    <text evidence="2">Belongs to the bacterial solute-binding protein 5 family.</text>
</comment>
<comment type="subcellular location">
    <subcellularLocation>
        <location evidence="1">Periplasm</location>
    </subcellularLocation>
</comment>
<sequence>MTGKTLALPTFDRRDLLKLAGATGAAALSGLLPNAAFAQKAGVLRVGLNARDMGLLHPHVATGSNDTPVIDSIFSGLLAYTPPKVSIDAIQPDLAERWEASDDRKTYTFHLRKGAKWHKGYGEVTAEDVKYSLEWVRDNPQSTFRTIYANIERIDTPDPYTVVISLKTVDPVFPICVTNWQGGYIICKKAIEELGDKYKSQPIGSGPFQFESYRPKESVTLSANPDYYAGKPKLNQVVFSYISDPTSARFAFVRREVDVIQGQPSEEWLAEVVKATPGGAVVDLLGPTRTVIIHMKKSVKPLDNLKVRQAIAHAINREDYVHFFGRVFLPTYAAVPPEYFGGLTKEMIPPELVYEFDPDKSKKLLAEAGFAGGFKLETVVSERSDYLNLAQIAQEQLANVGIKLQMNIMDHGSWVAAIIKDKKGSLVWSTASRYPSADTLIREFFLCAADVTKPTGVQGFAEYCNADLDKAYQAGIAAFEPAERAKFFKEAQLLQLKDLPAIPIGAMATAALRQRHVDLGYKVEEGKSLLSLPYMYHLTQNTTV</sequence>
<evidence type="ECO:0000256" key="2">
    <source>
        <dbReference type="ARBA" id="ARBA00005695"/>
    </source>
</evidence>
<dbReference type="Pfam" id="PF00496">
    <property type="entry name" value="SBP_bac_5"/>
    <property type="match status" value="1"/>
</dbReference>
<evidence type="ECO:0000313" key="5">
    <source>
        <dbReference type="EMBL" id="RDJ19947.1"/>
    </source>
</evidence>
<dbReference type="InterPro" id="IPR030678">
    <property type="entry name" value="Peptide/Ni-bd"/>
</dbReference>
<evidence type="ECO:0000256" key="1">
    <source>
        <dbReference type="ARBA" id="ARBA00004418"/>
    </source>
</evidence>
<dbReference type="InterPro" id="IPR019546">
    <property type="entry name" value="TAT_signal_bac_arc"/>
</dbReference>
<dbReference type="OrthoDB" id="9803988at2"/>
<dbReference type="EMBL" id="QQTP01000025">
    <property type="protein sequence ID" value="RDJ19947.1"/>
    <property type="molecule type" value="Genomic_DNA"/>
</dbReference>
<dbReference type="AlphaFoldDB" id="A0A370KY97"/>
<protein>
    <recommendedName>
        <fullName evidence="4">Solute-binding protein family 5 domain-containing protein</fullName>
    </recommendedName>
</protein>
<dbReference type="PROSITE" id="PS51318">
    <property type="entry name" value="TAT"/>
    <property type="match status" value="1"/>
</dbReference>
<dbReference type="Gene3D" id="3.10.105.10">
    <property type="entry name" value="Dipeptide-binding Protein, Domain 3"/>
    <property type="match status" value="1"/>
</dbReference>
<evidence type="ECO:0000256" key="3">
    <source>
        <dbReference type="ARBA" id="ARBA00022729"/>
    </source>
</evidence>
<dbReference type="InterPro" id="IPR023765">
    <property type="entry name" value="SBP_5_CS"/>
</dbReference>
<dbReference type="NCBIfam" id="TIGR01409">
    <property type="entry name" value="TAT_signal_seq"/>
    <property type="match status" value="1"/>
</dbReference>
<dbReference type="SUPFAM" id="SSF53850">
    <property type="entry name" value="Periplasmic binding protein-like II"/>
    <property type="match status" value="1"/>
</dbReference>
<dbReference type="RefSeq" id="WP_114832493.1">
    <property type="nucleotide sequence ID" value="NZ_QQTO01000030.1"/>
</dbReference>
<feature type="domain" description="Solute-binding protein family 5" evidence="4">
    <location>
        <begin position="90"/>
        <end position="448"/>
    </location>
</feature>
<comment type="caution">
    <text evidence="5">The sequence shown here is derived from an EMBL/GenBank/DDBJ whole genome shotgun (WGS) entry which is preliminary data.</text>
</comment>
<dbReference type="PIRSF" id="PIRSF002741">
    <property type="entry name" value="MppA"/>
    <property type="match status" value="1"/>
</dbReference>
<accession>A0A370KY97</accession>
<dbReference type="InterPro" id="IPR006311">
    <property type="entry name" value="TAT_signal"/>
</dbReference>
<keyword evidence="6" id="KW-1185">Reference proteome</keyword>
<keyword evidence="3" id="KW-0732">Signal</keyword>
<dbReference type="GO" id="GO:0015833">
    <property type="term" value="P:peptide transport"/>
    <property type="evidence" value="ECO:0007669"/>
    <property type="project" value="TreeGrafter"/>
</dbReference>
<evidence type="ECO:0000313" key="6">
    <source>
        <dbReference type="Proteomes" id="UP000255207"/>
    </source>
</evidence>
<dbReference type="GO" id="GO:0030288">
    <property type="term" value="C:outer membrane-bounded periplasmic space"/>
    <property type="evidence" value="ECO:0007669"/>
    <property type="project" value="UniProtKB-ARBA"/>
</dbReference>
<dbReference type="PANTHER" id="PTHR30290">
    <property type="entry name" value="PERIPLASMIC BINDING COMPONENT OF ABC TRANSPORTER"/>
    <property type="match status" value="1"/>
</dbReference>
<dbReference type="Gene3D" id="3.40.190.10">
    <property type="entry name" value="Periplasmic binding protein-like II"/>
    <property type="match status" value="1"/>
</dbReference>
<dbReference type="GO" id="GO:0043190">
    <property type="term" value="C:ATP-binding cassette (ABC) transporter complex"/>
    <property type="evidence" value="ECO:0007669"/>
    <property type="project" value="InterPro"/>
</dbReference>
<dbReference type="InterPro" id="IPR000914">
    <property type="entry name" value="SBP_5_dom"/>
</dbReference>
<evidence type="ECO:0000259" key="4">
    <source>
        <dbReference type="Pfam" id="PF00496"/>
    </source>
</evidence>
<dbReference type="InterPro" id="IPR039424">
    <property type="entry name" value="SBP_5"/>
</dbReference>